<dbReference type="EMBL" id="JAVRQU010000005">
    <property type="protein sequence ID" value="KAK5703008.1"/>
    <property type="molecule type" value="Genomic_DNA"/>
</dbReference>
<keyword evidence="1" id="KW-1133">Transmembrane helix</keyword>
<keyword evidence="1" id="KW-0472">Membrane</keyword>
<dbReference type="Proteomes" id="UP001310594">
    <property type="component" value="Unassembled WGS sequence"/>
</dbReference>
<feature type="transmembrane region" description="Helical" evidence="1">
    <location>
        <begin position="63"/>
        <end position="81"/>
    </location>
</feature>
<keyword evidence="1" id="KW-0812">Transmembrane</keyword>
<proteinExistence type="predicted"/>
<protein>
    <submittedName>
        <fullName evidence="2">Uncharacterized protein</fullName>
    </submittedName>
</protein>
<sequence>MPPSTLYLQAMYACQAVVCCYGGFQSYYAITNLQKYEKMSQKLAEWSDTAKEHLSRTRTTQTTGALAVLASFITATTLAIGNPYLPTWLRFSASPTMLVAVLFARGHIKNYWNPQDKKEGGMKVPAVSNLESYNAAQHQTEELLQTLEYLEYGWVATSFIAGMLGKA</sequence>
<evidence type="ECO:0000313" key="2">
    <source>
        <dbReference type="EMBL" id="KAK5703008.1"/>
    </source>
</evidence>
<evidence type="ECO:0000256" key="1">
    <source>
        <dbReference type="SAM" id="Phobius"/>
    </source>
</evidence>
<dbReference type="AlphaFoldDB" id="A0AAN8A450"/>
<accession>A0AAN8A450</accession>
<feature type="transmembrane region" description="Helical" evidence="1">
    <location>
        <begin position="6"/>
        <end position="30"/>
    </location>
</feature>
<evidence type="ECO:0000313" key="3">
    <source>
        <dbReference type="Proteomes" id="UP001310594"/>
    </source>
</evidence>
<reference evidence="2" key="1">
    <citation type="submission" date="2023-08" db="EMBL/GenBank/DDBJ databases">
        <title>Black Yeasts Isolated from many extreme environments.</title>
        <authorList>
            <person name="Coleine C."/>
            <person name="Stajich J.E."/>
            <person name="Selbmann L."/>
        </authorList>
    </citation>
    <scope>NUCLEOTIDE SEQUENCE</scope>
    <source>
        <strain evidence="2">CCFEE 5810</strain>
    </source>
</reference>
<name>A0AAN8A450_9PEZI</name>
<gene>
    <name evidence="2" type="ORF">LTR97_003954</name>
</gene>
<comment type="caution">
    <text evidence="2">The sequence shown here is derived from an EMBL/GenBank/DDBJ whole genome shotgun (WGS) entry which is preliminary data.</text>
</comment>
<organism evidence="2 3">
    <name type="scientific">Elasticomyces elasticus</name>
    <dbReference type="NCBI Taxonomy" id="574655"/>
    <lineage>
        <taxon>Eukaryota</taxon>
        <taxon>Fungi</taxon>
        <taxon>Dikarya</taxon>
        <taxon>Ascomycota</taxon>
        <taxon>Pezizomycotina</taxon>
        <taxon>Dothideomycetes</taxon>
        <taxon>Dothideomycetidae</taxon>
        <taxon>Mycosphaerellales</taxon>
        <taxon>Teratosphaeriaceae</taxon>
        <taxon>Elasticomyces</taxon>
    </lineage>
</organism>